<accession>A0A0L0BW74</accession>
<reference evidence="3 4" key="1">
    <citation type="journal article" date="2015" name="Nat. Commun.">
        <title>Lucilia cuprina genome unlocks parasitic fly biology to underpin future interventions.</title>
        <authorList>
            <person name="Anstead C.A."/>
            <person name="Korhonen P.K."/>
            <person name="Young N.D."/>
            <person name="Hall R.S."/>
            <person name="Jex A.R."/>
            <person name="Murali S.C."/>
            <person name="Hughes D.S."/>
            <person name="Lee S.F."/>
            <person name="Perry T."/>
            <person name="Stroehlein A.J."/>
            <person name="Ansell B.R."/>
            <person name="Breugelmans B."/>
            <person name="Hofmann A."/>
            <person name="Qu J."/>
            <person name="Dugan S."/>
            <person name="Lee S.L."/>
            <person name="Chao H."/>
            <person name="Dinh H."/>
            <person name="Han Y."/>
            <person name="Doddapaneni H.V."/>
            <person name="Worley K.C."/>
            <person name="Muzny D.M."/>
            <person name="Ioannidis P."/>
            <person name="Waterhouse R.M."/>
            <person name="Zdobnov E.M."/>
            <person name="James P.J."/>
            <person name="Bagnall N.H."/>
            <person name="Kotze A.C."/>
            <person name="Gibbs R.A."/>
            <person name="Richards S."/>
            <person name="Batterham P."/>
            <person name="Gasser R.B."/>
        </authorList>
    </citation>
    <scope>NUCLEOTIDE SEQUENCE [LARGE SCALE GENOMIC DNA]</scope>
    <source>
        <strain evidence="3 4">LS</strain>
        <tissue evidence="3">Full body</tissue>
    </source>
</reference>
<dbReference type="InterPro" id="IPR002350">
    <property type="entry name" value="Kazal_dom"/>
</dbReference>
<proteinExistence type="predicted"/>
<keyword evidence="4" id="KW-1185">Reference proteome</keyword>
<dbReference type="EMBL" id="JRES01001246">
    <property type="protein sequence ID" value="KNC24277.1"/>
    <property type="molecule type" value="Genomic_DNA"/>
</dbReference>
<dbReference type="SUPFAM" id="SSF100895">
    <property type="entry name" value="Kazal-type serine protease inhibitors"/>
    <property type="match status" value="1"/>
</dbReference>
<evidence type="ECO:0000256" key="1">
    <source>
        <dbReference type="SAM" id="SignalP"/>
    </source>
</evidence>
<feature type="domain" description="Kazal-like" evidence="2">
    <location>
        <begin position="21"/>
        <end position="80"/>
    </location>
</feature>
<name>A0A0L0BW74_LUCCU</name>
<dbReference type="OrthoDB" id="7924492at2759"/>
<evidence type="ECO:0000313" key="4">
    <source>
        <dbReference type="Proteomes" id="UP000037069"/>
    </source>
</evidence>
<evidence type="ECO:0000259" key="2">
    <source>
        <dbReference type="PROSITE" id="PS51465"/>
    </source>
</evidence>
<protein>
    <recommendedName>
        <fullName evidence="2">Kazal-like domain-containing protein</fullName>
    </recommendedName>
</protein>
<organism evidence="3 4">
    <name type="scientific">Lucilia cuprina</name>
    <name type="common">Green bottle fly</name>
    <name type="synonym">Australian sheep blowfly</name>
    <dbReference type="NCBI Taxonomy" id="7375"/>
    <lineage>
        <taxon>Eukaryota</taxon>
        <taxon>Metazoa</taxon>
        <taxon>Ecdysozoa</taxon>
        <taxon>Arthropoda</taxon>
        <taxon>Hexapoda</taxon>
        <taxon>Insecta</taxon>
        <taxon>Pterygota</taxon>
        <taxon>Neoptera</taxon>
        <taxon>Endopterygota</taxon>
        <taxon>Diptera</taxon>
        <taxon>Brachycera</taxon>
        <taxon>Muscomorpha</taxon>
        <taxon>Oestroidea</taxon>
        <taxon>Calliphoridae</taxon>
        <taxon>Luciliinae</taxon>
        <taxon>Lucilia</taxon>
    </lineage>
</organism>
<feature type="signal peptide" evidence="1">
    <location>
        <begin position="1"/>
        <end position="21"/>
    </location>
</feature>
<sequence>MRRACVFLIFSCALFLHIVDSEAGPACNPACTKELNPVCGRYVRPNGITQQCTFANPCLFRLHKCQMGEPWVSSPGACPQNTVDCERQIRG</sequence>
<evidence type="ECO:0000313" key="3">
    <source>
        <dbReference type="EMBL" id="KNC24277.1"/>
    </source>
</evidence>
<gene>
    <name evidence="3" type="ORF">FF38_02056</name>
</gene>
<comment type="caution">
    <text evidence="3">The sequence shown here is derived from an EMBL/GenBank/DDBJ whole genome shotgun (WGS) entry which is preliminary data.</text>
</comment>
<dbReference type="AlphaFoldDB" id="A0A0L0BW74"/>
<feature type="chain" id="PRO_5005535458" description="Kazal-like domain-containing protein" evidence="1">
    <location>
        <begin position="22"/>
        <end position="91"/>
    </location>
</feature>
<dbReference type="Gene3D" id="3.30.60.30">
    <property type="match status" value="1"/>
</dbReference>
<dbReference type="PROSITE" id="PS51465">
    <property type="entry name" value="KAZAL_2"/>
    <property type="match status" value="1"/>
</dbReference>
<dbReference type="Proteomes" id="UP000037069">
    <property type="component" value="Unassembled WGS sequence"/>
</dbReference>
<dbReference type="InterPro" id="IPR036058">
    <property type="entry name" value="Kazal_dom_sf"/>
</dbReference>
<keyword evidence="1" id="KW-0732">Signal</keyword>